<dbReference type="PANTHER" id="PTHR42824:SF1">
    <property type="entry name" value="GLUTAMINE AMIDOTRANSFERASE YAFJ-RELATED"/>
    <property type="match status" value="1"/>
</dbReference>
<dbReference type="InterPro" id="IPR026869">
    <property type="entry name" value="EgtC-like"/>
</dbReference>
<dbReference type="Pfam" id="PF13230">
    <property type="entry name" value="GATase_4"/>
    <property type="match status" value="1"/>
</dbReference>
<gene>
    <name evidence="3" type="ORF">SKTS_30130</name>
</gene>
<keyword evidence="1 3" id="KW-0315">Glutamine amidotransferase</keyword>
<accession>A0A6F8VG92</accession>
<reference evidence="4" key="1">
    <citation type="submission" date="2020-03" db="EMBL/GenBank/DDBJ databases">
        <title>Complete genome sequence of sulfur-oxidizing bacterium skT11.</title>
        <authorList>
            <person name="Kanda M."/>
            <person name="Kojima H."/>
            <person name="Fukui M."/>
        </authorList>
    </citation>
    <scope>NUCLEOTIDE SEQUENCE [LARGE SCALE GENOMIC DNA]</scope>
    <source>
        <strain evidence="4">skT11</strain>
    </source>
</reference>
<dbReference type="InterPro" id="IPR017932">
    <property type="entry name" value="GATase_2_dom"/>
</dbReference>
<evidence type="ECO:0000313" key="4">
    <source>
        <dbReference type="Proteomes" id="UP000502260"/>
    </source>
</evidence>
<name>A0A6F8VG92_9PROT</name>
<evidence type="ECO:0000256" key="1">
    <source>
        <dbReference type="ARBA" id="ARBA00022962"/>
    </source>
</evidence>
<dbReference type="InterPro" id="IPR029055">
    <property type="entry name" value="Ntn_hydrolases_N"/>
</dbReference>
<evidence type="ECO:0000313" key="3">
    <source>
        <dbReference type="EMBL" id="BCB28127.1"/>
    </source>
</evidence>
<evidence type="ECO:0000259" key="2">
    <source>
        <dbReference type="PROSITE" id="PS51278"/>
    </source>
</evidence>
<keyword evidence="3" id="KW-0808">Transferase</keyword>
<dbReference type="PROSITE" id="PS51278">
    <property type="entry name" value="GATASE_TYPE_2"/>
    <property type="match status" value="1"/>
</dbReference>
<dbReference type="AlphaFoldDB" id="A0A6F8VG92"/>
<proteinExistence type="predicted"/>
<dbReference type="SUPFAM" id="SSF56235">
    <property type="entry name" value="N-terminal nucleophile aminohydrolases (Ntn hydrolases)"/>
    <property type="match status" value="1"/>
</dbReference>
<feature type="domain" description="Glutamine amidotransferase type-2" evidence="2">
    <location>
        <begin position="2"/>
        <end position="260"/>
    </location>
</feature>
<dbReference type="EMBL" id="AP022853">
    <property type="protein sequence ID" value="BCB28127.1"/>
    <property type="molecule type" value="Genomic_DNA"/>
</dbReference>
<dbReference type="RefSeq" id="WP_173066972.1">
    <property type="nucleotide sequence ID" value="NZ_AP022853.1"/>
</dbReference>
<dbReference type="CDD" id="cd01908">
    <property type="entry name" value="YafJ"/>
    <property type="match status" value="1"/>
</dbReference>
<dbReference type="KEGG" id="slac:SKTS_30130"/>
<dbReference type="PANTHER" id="PTHR42824">
    <property type="entry name" value="GLUTAMINE AMIDOTRANSFERASE"/>
    <property type="match status" value="1"/>
</dbReference>
<dbReference type="Proteomes" id="UP000502260">
    <property type="component" value="Chromosome"/>
</dbReference>
<organism evidence="3 4">
    <name type="scientific">Sulfurimicrobium lacus</name>
    <dbReference type="NCBI Taxonomy" id="2715678"/>
    <lineage>
        <taxon>Bacteria</taxon>
        <taxon>Pseudomonadati</taxon>
        <taxon>Pseudomonadota</taxon>
        <taxon>Betaproteobacteria</taxon>
        <taxon>Nitrosomonadales</taxon>
        <taxon>Sulfuricellaceae</taxon>
        <taxon>Sulfurimicrobium</taxon>
    </lineage>
</organism>
<protein>
    <submittedName>
        <fullName evidence="3">Class II glutamine amidotransferase</fullName>
    </submittedName>
</protein>
<keyword evidence="4" id="KW-1185">Reference proteome</keyword>
<sequence>MCELFGLSANQPITARRELEEFRLRGGLSADNPDGWGLAWQENGGFQLAKEPRPAFSSALLEDLGATLHASLVIAHVRKANFPPVNTLNNTHPFRRECCGREWVFAHNGLVPEIVGMELENRHAVCRPTGETDSEFAFCHLLSHLARDFNSHDADIQISFATLAAASELVASHGKFNFLMSDGEHLIAYGHDRLHYLERTDDIFDSVMIATEPLIPNADWISFELGELRIYRRGKLTLQLDPLNFPATKRRLDDMRQEPG</sequence>
<dbReference type="GO" id="GO:0016740">
    <property type="term" value="F:transferase activity"/>
    <property type="evidence" value="ECO:0007669"/>
    <property type="project" value="UniProtKB-KW"/>
</dbReference>
<dbReference type="Gene3D" id="3.60.20.10">
    <property type="entry name" value="Glutamine Phosphoribosylpyrophosphate, subunit 1, domain 1"/>
    <property type="match status" value="1"/>
</dbReference>